<organism evidence="1 2">
    <name type="scientific">Cucurbita moschata</name>
    <name type="common">Winter crookneck squash</name>
    <name type="synonym">Cucurbita pepo var. moschata</name>
    <dbReference type="NCBI Taxonomy" id="3662"/>
    <lineage>
        <taxon>Eukaryota</taxon>
        <taxon>Viridiplantae</taxon>
        <taxon>Streptophyta</taxon>
        <taxon>Embryophyta</taxon>
        <taxon>Tracheophyta</taxon>
        <taxon>Spermatophyta</taxon>
        <taxon>Magnoliopsida</taxon>
        <taxon>eudicotyledons</taxon>
        <taxon>Gunneridae</taxon>
        <taxon>Pentapetalae</taxon>
        <taxon>rosids</taxon>
        <taxon>fabids</taxon>
        <taxon>Cucurbitales</taxon>
        <taxon>Cucurbitaceae</taxon>
        <taxon>Cucurbiteae</taxon>
        <taxon>Cucurbita</taxon>
    </lineage>
</organism>
<dbReference type="PANTHER" id="PTHR36342:SF1">
    <property type="entry name" value="PTB DOMAIN ENGULFMENT ADAPTER"/>
    <property type="match status" value="1"/>
</dbReference>
<keyword evidence="1" id="KW-1185">Reference proteome</keyword>
<accession>A0A6J1G8N3</accession>
<dbReference type="KEGG" id="cmos:111451737"/>
<evidence type="ECO:0000313" key="1">
    <source>
        <dbReference type="Proteomes" id="UP000504609"/>
    </source>
</evidence>
<dbReference type="RefSeq" id="XP_022948039.1">
    <property type="nucleotide sequence ID" value="XM_023092271.1"/>
</dbReference>
<proteinExistence type="predicted"/>
<dbReference type="AlphaFoldDB" id="A0A6J1G8N3"/>
<evidence type="ECO:0000313" key="2">
    <source>
        <dbReference type="RefSeq" id="XP_022948039.1"/>
    </source>
</evidence>
<name>A0A6J1G8N3_CUCMO</name>
<dbReference type="PANTHER" id="PTHR36342">
    <property type="entry name" value="PTB DOMAIN ENGULFMENT ADAPTER"/>
    <property type="match status" value="1"/>
</dbReference>
<sequence length="167" mass="18331">MATLFSKLAVVRGGDGVYVAAVPLRATKGPAQLLASAAYSFNIWDLQHFMVIIAPSSPTSRSQALVFDFQPKDPEDIQVALAALSGKAVPGVVRERKLSRLPKYKCSYIGSSEANAVEVARKFNESWDTNLKIGHHDCRDYTNGLVEALLGEENVLEYLRQNSFSIE</sequence>
<dbReference type="Proteomes" id="UP000504609">
    <property type="component" value="Unplaced"/>
</dbReference>
<gene>
    <name evidence="2" type="primary">LOC111451737</name>
</gene>
<protein>
    <submittedName>
        <fullName evidence="2">Uncharacterized protein LOC111451737</fullName>
    </submittedName>
</protein>
<dbReference type="GeneID" id="111451737"/>
<reference evidence="2" key="1">
    <citation type="submission" date="2025-08" db="UniProtKB">
        <authorList>
            <consortium name="RefSeq"/>
        </authorList>
    </citation>
    <scope>IDENTIFICATION</scope>
    <source>
        <tissue evidence="2">Young leaves</tissue>
    </source>
</reference>